<evidence type="ECO:0000256" key="3">
    <source>
        <dbReference type="SAM" id="MobiDB-lite"/>
    </source>
</evidence>
<comment type="caution">
    <text evidence="4">The sequence shown here is derived from an EMBL/GenBank/DDBJ whole genome shotgun (WGS) entry which is preliminary data.</text>
</comment>
<accession>A0A6B1G604</accession>
<sequence length="87" mass="9586">MDVAVTELRANLRHWLDQVRDGDEVVITERGMPVARIIGINAMSAIEELTAQGVIARPLSPQRSRAAGRDLPQAGRSLSDLIAEQRR</sequence>
<dbReference type="NCBIfam" id="TIGR01552">
    <property type="entry name" value="phd_fam"/>
    <property type="match status" value="1"/>
</dbReference>
<dbReference type="PANTHER" id="PTHR35377:SF5">
    <property type="entry name" value="ANTITOXIN VAPB46"/>
    <property type="match status" value="1"/>
</dbReference>
<dbReference type="PANTHER" id="PTHR35377">
    <property type="entry name" value="ANTITOXIN VAPB49-RELATED-RELATED"/>
    <property type="match status" value="1"/>
</dbReference>
<protein>
    <recommendedName>
        <fullName evidence="2">Antitoxin</fullName>
    </recommendedName>
</protein>
<dbReference type="GO" id="GO:0097351">
    <property type="term" value="F:toxin sequestering activity"/>
    <property type="evidence" value="ECO:0007669"/>
    <property type="project" value="TreeGrafter"/>
</dbReference>
<name>A0A6B1G604_9CHLR</name>
<dbReference type="EMBL" id="VYDA01000684">
    <property type="protein sequence ID" value="MYH63818.1"/>
    <property type="molecule type" value="Genomic_DNA"/>
</dbReference>
<proteinExistence type="inferred from homology"/>
<gene>
    <name evidence="4" type="ORF">F4148_19405</name>
</gene>
<dbReference type="Pfam" id="PF02604">
    <property type="entry name" value="PhdYeFM_antitox"/>
    <property type="match status" value="1"/>
</dbReference>
<evidence type="ECO:0000313" key="4">
    <source>
        <dbReference type="EMBL" id="MYH63818.1"/>
    </source>
</evidence>
<dbReference type="Gene3D" id="3.40.1620.10">
    <property type="entry name" value="YefM-like domain"/>
    <property type="match status" value="1"/>
</dbReference>
<comment type="similarity">
    <text evidence="1 2">Belongs to the phD/YefM antitoxin family.</text>
</comment>
<dbReference type="InterPro" id="IPR006442">
    <property type="entry name" value="Antitoxin_Phd/YefM"/>
</dbReference>
<organism evidence="4">
    <name type="scientific">Caldilineaceae bacterium SB0675_bin_29</name>
    <dbReference type="NCBI Taxonomy" id="2605266"/>
    <lineage>
        <taxon>Bacteria</taxon>
        <taxon>Bacillati</taxon>
        <taxon>Chloroflexota</taxon>
        <taxon>Caldilineae</taxon>
        <taxon>Caldilineales</taxon>
        <taxon>Caldilineaceae</taxon>
    </lineage>
</organism>
<evidence type="ECO:0000256" key="1">
    <source>
        <dbReference type="ARBA" id="ARBA00009981"/>
    </source>
</evidence>
<dbReference type="AlphaFoldDB" id="A0A6B1G604"/>
<feature type="region of interest" description="Disordered" evidence="3">
    <location>
        <begin position="58"/>
        <end position="87"/>
    </location>
</feature>
<dbReference type="InterPro" id="IPR036165">
    <property type="entry name" value="YefM-like_sf"/>
</dbReference>
<comment type="function">
    <text evidence="2">Antitoxin component of a type II toxin-antitoxin (TA) system.</text>
</comment>
<dbReference type="SUPFAM" id="SSF143120">
    <property type="entry name" value="YefM-like"/>
    <property type="match status" value="1"/>
</dbReference>
<evidence type="ECO:0000256" key="2">
    <source>
        <dbReference type="RuleBase" id="RU362080"/>
    </source>
</evidence>
<dbReference type="InterPro" id="IPR051416">
    <property type="entry name" value="phD-YefM_TA_antitoxins"/>
</dbReference>
<reference evidence="4" key="1">
    <citation type="submission" date="2019-09" db="EMBL/GenBank/DDBJ databases">
        <title>Characterisation of the sponge microbiome using genome-centric metagenomics.</title>
        <authorList>
            <person name="Engelberts J.P."/>
            <person name="Robbins S.J."/>
            <person name="De Goeij J.M."/>
            <person name="Aranda M."/>
            <person name="Bell S.C."/>
            <person name="Webster N.S."/>
        </authorList>
    </citation>
    <scope>NUCLEOTIDE SEQUENCE</scope>
    <source>
        <strain evidence="4">SB0675_bin_29</strain>
    </source>
</reference>